<accession>A0A2W4ZRC4</accession>
<name>A0A2W4ZRC4_9BACT</name>
<dbReference type="AlphaFoldDB" id="A0A2W4ZRC4"/>
<organism evidence="1 2">
    <name type="scientific">Micavibrio aeruginosavorus</name>
    <dbReference type="NCBI Taxonomy" id="349221"/>
    <lineage>
        <taxon>Bacteria</taxon>
        <taxon>Pseudomonadati</taxon>
        <taxon>Bdellovibrionota</taxon>
        <taxon>Bdellovibrionia</taxon>
        <taxon>Bdellovibrionales</taxon>
        <taxon>Pseudobdellovibrionaceae</taxon>
        <taxon>Micavibrio</taxon>
    </lineage>
</organism>
<proteinExistence type="predicted"/>
<dbReference type="Proteomes" id="UP000249557">
    <property type="component" value="Unassembled WGS sequence"/>
</dbReference>
<sequence length="107" mass="12770">MFVRPSLPFLPRRDMQIFDLMELAGKEWDMKSACRKDIRAFDEWKNAGESAQRLSSAIYLAASGYFLRRRARKSVQFYRIVRRRRIRLFRDYLQALPLRGFCMTAIA</sequence>
<dbReference type="EMBL" id="QFNK01000162">
    <property type="protein sequence ID" value="PZO84850.1"/>
    <property type="molecule type" value="Genomic_DNA"/>
</dbReference>
<evidence type="ECO:0000313" key="2">
    <source>
        <dbReference type="Proteomes" id="UP000249557"/>
    </source>
</evidence>
<reference evidence="1 2" key="1">
    <citation type="submission" date="2017-08" db="EMBL/GenBank/DDBJ databases">
        <title>Infants hospitalized years apart are colonized by the same room-sourced microbial strains.</title>
        <authorList>
            <person name="Brooks B."/>
            <person name="Olm M.R."/>
            <person name="Firek B.A."/>
            <person name="Baker R."/>
            <person name="Thomas B.C."/>
            <person name="Morowitz M.J."/>
            <person name="Banfield J.F."/>
        </authorList>
    </citation>
    <scope>NUCLEOTIDE SEQUENCE [LARGE SCALE GENOMIC DNA]</scope>
    <source>
        <strain evidence="1">S2_018_000_R2_104</strain>
    </source>
</reference>
<gene>
    <name evidence="1" type="ORF">DI626_07890</name>
</gene>
<protein>
    <submittedName>
        <fullName evidence="1">Uncharacterized protein</fullName>
    </submittedName>
</protein>
<comment type="caution">
    <text evidence="1">The sequence shown here is derived from an EMBL/GenBank/DDBJ whole genome shotgun (WGS) entry which is preliminary data.</text>
</comment>
<evidence type="ECO:0000313" key="1">
    <source>
        <dbReference type="EMBL" id="PZO84850.1"/>
    </source>
</evidence>